<comment type="caution">
    <text evidence="2">The sequence shown here is derived from an EMBL/GenBank/DDBJ whole genome shotgun (WGS) entry which is preliminary data.</text>
</comment>
<gene>
    <name evidence="2" type="ORF">Sste5346_009074</name>
</gene>
<feature type="region of interest" description="Disordered" evidence="1">
    <location>
        <begin position="136"/>
        <end position="179"/>
    </location>
</feature>
<evidence type="ECO:0000256" key="1">
    <source>
        <dbReference type="SAM" id="MobiDB-lite"/>
    </source>
</evidence>
<name>A0ABR3YLQ9_9PEZI</name>
<evidence type="ECO:0000313" key="2">
    <source>
        <dbReference type="EMBL" id="KAL1889128.1"/>
    </source>
</evidence>
<sequence>MGDIRSLHTERLTTSYDPFYGYSNMVAGVVHVLFLEAADAGVRQAAAAGYAASLENLENLGIYWKSCARMRARLHDFHTATQTAISAGRPRFAHIIDPDPTTLQKHTGPQTPQIDPIDANDLMECLDYARMSTTTRRRMQAPVQGQVNSRDTADVEGRTASGGSNNVNPGQTANNTNASYMNNSVTAGVSTASSAVPTEMNGNGYDALQYGLPNYGAYGHAGHGMYPTHHNNGGTQGAGGAGDDSSSGGTGLTPLSRLPSPFFEELVNLLPFPSSRPMTPRHFDAMFEPPMPQVQQVQQVQMTPQGSLQQHPDMAPYHTNKAGGYGGQTGPNVLGFP</sequence>
<feature type="compositionally biased region" description="Polar residues" evidence="1">
    <location>
        <begin position="161"/>
        <end position="179"/>
    </location>
</feature>
<dbReference type="Proteomes" id="UP001583186">
    <property type="component" value="Unassembled WGS sequence"/>
</dbReference>
<protein>
    <submittedName>
        <fullName evidence="2">Uncharacterized protein</fullName>
    </submittedName>
</protein>
<proteinExistence type="predicted"/>
<reference evidence="2 3" key="1">
    <citation type="journal article" date="2024" name="IMA Fungus">
        <title>IMA Genome - F19 : A genome assembly and annotation guide to empower mycologists, including annotated draft genome sequences of Ceratocystis pirilliformis, Diaporthe australafricana, Fusarium ophioides, Paecilomyces lecythidis, and Sporothrix stenoceras.</title>
        <authorList>
            <person name="Aylward J."/>
            <person name="Wilson A.M."/>
            <person name="Visagie C.M."/>
            <person name="Spraker J."/>
            <person name="Barnes I."/>
            <person name="Buitendag C."/>
            <person name="Ceriani C."/>
            <person name="Del Mar Angel L."/>
            <person name="du Plessis D."/>
            <person name="Fuchs T."/>
            <person name="Gasser K."/>
            <person name="Kramer D."/>
            <person name="Li W."/>
            <person name="Munsamy K."/>
            <person name="Piso A."/>
            <person name="Price J.L."/>
            <person name="Sonnekus B."/>
            <person name="Thomas C."/>
            <person name="van der Nest A."/>
            <person name="van Dijk A."/>
            <person name="van Heerden A."/>
            <person name="van Vuuren N."/>
            <person name="Yilmaz N."/>
            <person name="Duong T.A."/>
            <person name="van der Merwe N.A."/>
            <person name="Wingfield M.J."/>
            <person name="Wingfield B.D."/>
        </authorList>
    </citation>
    <scope>NUCLEOTIDE SEQUENCE [LARGE SCALE GENOMIC DNA]</scope>
    <source>
        <strain evidence="2 3">CMW 5346</strain>
    </source>
</reference>
<organism evidence="2 3">
    <name type="scientific">Sporothrix stenoceras</name>
    <dbReference type="NCBI Taxonomy" id="5173"/>
    <lineage>
        <taxon>Eukaryota</taxon>
        <taxon>Fungi</taxon>
        <taxon>Dikarya</taxon>
        <taxon>Ascomycota</taxon>
        <taxon>Pezizomycotina</taxon>
        <taxon>Sordariomycetes</taxon>
        <taxon>Sordariomycetidae</taxon>
        <taxon>Ophiostomatales</taxon>
        <taxon>Ophiostomataceae</taxon>
        <taxon>Sporothrix</taxon>
    </lineage>
</organism>
<evidence type="ECO:0000313" key="3">
    <source>
        <dbReference type="Proteomes" id="UP001583186"/>
    </source>
</evidence>
<accession>A0ABR3YLQ9</accession>
<feature type="region of interest" description="Disordered" evidence="1">
    <location>
        <begin position="228"/>
        <end position="257"/>
    </location>
</feature>
<keyword evidence="3" id="KW-1185">Reference proteome</keyword>
<dbReference type="EMBL" id="JAWCUI010000079">
    <property type="protein sequence ID" value="KAL1889128.1"/>
    <property type="molecule type" value="Genomic_DNA"/>
</dbReference>